<feature type="transmembrane region" description="Helical" evidence="2">
    <location>
        <begin position="39"/>
        <end position="58"/>
    </location>
</feature>
<dbReference type="GO" id="GO:0015385">
    <property type="term" value="F:sodium:proton antiporter activity"/>
    <property type="evidence" value="ECO:0007669"/>
    <property type="project" value="TreeGrafter"/>
</dbReference>
<gene>
    <name evidence="3" type="ordered locus">Jden_1918</name>
</gene>
<dbReference type="EMBL" id="CP001706">
    <property type="protein sequence ID" value="ACV09561.1"/>
    <property type="molecule type" value="Genomic_DNA"/>
</dbReference>
<evidence type="ECO:0000256" key="1">
    <source>
        <dbReference type="ARBA" id="ARBA00008404"/>
    </source>
</evidence>
<protein>
    <submittedName>
        <fullName evidence="3">Na+/H+ antiporter subunit</fullName>
    </submittedName>
</protein>
<dbReference type="STRING" id="471856.Jden_1918"/>
<dbReference type="PANTHER" id="PTHR34703:SF1">
    <property type="entry name" value="ANTIPORTER SUBUNIT MNHG2-RELATED"/>
    <property type="match status" value="1"/>
</dbReference>
<dbReference type="InterPro" id="IPR005133">
    <property type="entry name" value="PhaG_MnhG_YufB"/>
</dbReference>
<evidence type="ECO:0000313" key="4">
    <source>
        <dbReference type="Proteomes" id="UP000000628"/>
    </source>
</evidence>
<dbReference type="Pfam" id="PF03334">
    <property type="entry name" value="PhaG_MnhG_YufB"/>
    <property type="match status" value="1"/>
</dbReference>
<dbReference type="RefSeq" id="WP_015772189.1">
    <property type="nucleotide sequence ID" value="NC_013174.1"/>
</dbReference>
<keyword evidence="2" id="KW-1133">Transmembrane helix</keyword>
<comment type="similarity">
    <text evidence="1">Belongs to the CPA3 antiporters (TC 2.A.63) subunit G family.</text>
</comment>
<reference evidence="3 4" key="1">
    <citation type="journal article" date="2009" name="Stand. Genomic Sci.">
        <title>Complete genome sequence of Jonesia denitrificans type strain (Prevot 55134).</title>
        <authorList>
            <person name="Pukall R."/>
            <person name="Gehrich-Schroter G."/>
            <person name="Lapidus A."/>
            <person name="Nolan M."/>
            <person name="Glavina Del Rio T."/>
            <person name="Lucas S."/>
            <person name="Chen F."/>
            <person name="Tice H."/>
            <person name="Pitluck S."/>
            <person name="Cheng J.F."/>
            <person name="Copeland A."/>
            <person name="Saunders E."/>
            <person name="Brettin T."/>
            <person name="Detter J.C."/>
            <person name="Bruce D."/>
            <person name="Goodwin L."/>
            <person name="Pati A."/>
            <person name="Ivanova N."/>
            <person name="Mavromatis K."/>
            <person name="Ovchinnikova G."/>
            <person name="Chen A."/>
            <person name="Palaniappan K."/>
            <person name="Land M."/>
            <person name="Hauser L."/>
            <person name="Chang Y.J."/>
            <person name="Jeffries C.D."/>
            <person name="Chain P."/>
            <person name="Goker M."/>
            <person name="Bristow J."/>
            <person name="Eisen J.A."/>
            <person name="Markowitz V."/>
            <person name="Hugenholtz P."/>
            <person name="Kyrpides N.C."/>
            <person name="Klenk H.P."/>
            <person name="Han C."/>
        </authorList>
    </citation>
    <scope>NUCLEOTIDE SEQUENCE [LARGE SCALE GENOMIC DNA]</scope>
    <source>
        <strain evidence="4">ATCC 14870 / DSM 20603 / BCRC 15368 / CIP 55.134 / JCM 11481 / NBRC 15587 / NCTC 10816 / Prevot 55134</strain>
    </source>
</reference>
<dbReference type="HOGENOM" id="CLU_121334_0_7_11"/>
<feature type="transmembrane region" description="Helical" evidence="2">
    <location>
        <begin position="6"/>
        <end position="27"/>
    </location>
</feature>
<dbReference type="Proteomes" id="UP000000628">
    <property type="component" value="Chromosome"/>
</dbReference>
<feature type="transmembrane region" description="Helical" evidence="2">
    <location>
        <begin position="64"/>
        <end position="86"/>
    </location>
</feature>
<dbReference type="KEGG" id="jde:Jden_1918"/>
<dbReference type="eggNOG" id="COG1320">
    <property type="taxonomic scope" value="Bacteria"/>
</dbReference>
<dbReference type="AlphaFoldDB" id="C7R003"/>
<name>C7R003_JONDD</name>
<organism evidence="3 4">
    <name type="scientific">Jonesia denitrificans (strain ATCC 14870 / DSM 20603 / BCRC 15368 / CIP 55.134 / JCM 11481 / NBRC 15587 / NCTC 10816 / Prevot 55134)</name>
    <name type="common">Listeria denitrificans</name>
    <dbReference type="NCBI Taxonomy" id="471856"/>
    <lineage>
        <taxon>Bacteria</taxon>
        <taxon>Bacillati</taxon>
        <taxon>Actinomycetota</taxon>
        <taxon>Actinomycetes</taxon>
        <taxon>Micrococcales</taxon>
        <taxon>Jonesiaceae</taxon>
        <taxon>Jonesia</taxon>
    </lineage>
</organism>
<dbReference type="PANTHER" id="PTHR34703">
    <property type="entry name" value="ANTIPORTER SUBUNIT MNHG2-RELATED"/>
    <property type="match status" value="1"/>
</dbReference>
<accession>C7R003</accession>
<keyword evidence="4" id="KW-1185">Reference proteome</keyword>
<sequence>MTIADIIGNVLLILGALLFASGALGIIKFPDPYTRISAVGTAGGIGIILVIAGTVFLAPGLSNAVKAIIIVALQLGTSAIGSIAIARSAYLTGVPLYEQHFNDLDERE</sequence>
<keyword evidence="2" id="KW-0472">Membrane</keyword>
<keyword evidence="2" id="KW-0812">Transmembrane</keyword>
<proteinExistence type="inferred from homology"/>
<evidence type="ECO:0000313" key="3">
    <source>
        <dbReference type="EMBL" id="ACV09561.1"/>
    </source>
</evidence>
<evidence type="ECO:0000256" key="2">
    <source>
        <dbReference type="SAM" id="Phobius"/>
    </source>
</evidence>